<organism evidence="1">
    <name type="scientific">Ignisphaera aggregans</name>
    <dbReference type="NCBI Taxonomy" id="334771"/>
    <lineage>
        <taxon>Archaea</taxon>
        <taxon>Thermoproteota</taxon>
        <taxon>Thermoprotei</taxon>
        <taxon>Desulfurococcales</taxon>
        <taxon>Desulfurococcaceae</taxon>
        <taxon>Ignisphaera</taxon>
    </lineage>
</organism>
<protein>
    <submittedName>
        <fullName evidence="1">Uncharacterized protein</fullName>
    </submittedName>
</protein>
<reference evidence="1" key="1">
    <citation type="journal article" date="2020" name="mSystems">
        <title>Genome- and Community-Level Interaction Insights into Carbon Utilization and Element Cycling Functions of Hydrothermarchaeota in Hydrothermal Sediment.</title>
        <authorList>
            <person name="Zhou Z."/>
            <person name="Liu Y."/>
            <person name="Xu W."/>
            <person name="Pan J."/>
            <person name="Luo Z.H."/>
            <person name="Li M."/>
        </authorList>
    </citation>
    <scope>NUCLEOTIDE SEQUENCE [LARGE SCALE GENOMIC DNA]</scope>
    <source>
        <strain evidence="1">SpSt-125</strain>
    </source>
</reference>
<evidence type="ECO:0000313" key="1">
    <source>
        <dbReference type="EMBL" id="HEM67794.1"/>
    </source>
</evidence>
<dbReference type="EMBL" id="DSEU01000069">
    <property type="protein sequence ID" value="HEM67794.1"/>
    <property type="molecule type" value="Genomic_DNA"/>
</dbReference>
<name>A0A7J2U4T4_9CREN</name>
<accession>A0A7J2U4T4</accession>
<proteinExistence type="predicted"/>
<dbReference type="AlphaFoldDB" id="A0A7J2U4T4"/>
<gene>
    <name evidence="1" type="ORF">ENO26_09580</name>
</gene>
<comment type="caution">
    <text evidence="1">The sequence shown here is derived from an EMBL/GenBank/DDBJ whole genome shotgun (WGS) entry which is preliminary data.</text>
</comment>
<sequence>MYRISIEKKYIVKKGDKRVVIELCRSQDGKLFVVPMYITKHVYVASDGSEKEWEYDAKDAEEIDYMALPQNVREALSKAGI</sequence>